<reference evidence="2 3" key="1">
    <citation type="journal article" date="2015" name="Genome Biol. Evol.">
        <title>Comparative Genomics of a Bacterivorous Green Alga Reveals Evolutionary Causalities and Consequences of Phago-Mixotrophic Mode of Nutrition.</title>
        <authorList>
            <person name="Burns J.A."/>
            <person name="Paasch A."/>
            <person name="Narechania A."/>
            <person name="Kim E."/>
        </authorList>
    </citation>
    <scope>NUCLEOTIDE SEQUENCE [LARGE SCALE GENOMIC DNA]</scope>
    <source>
        <strain evidence="2 3">PLY_AMNH</strain>
    </source>
</reference>
<dbReference type="Proteomes" id="UP001190700">
    <property type="component" value="Unassembled WGS sequence"/>
</dbReference>
<feature type="compositionally biased region" description="Polar residues" evidence="1">
    <location>
        <begin position="1"/>
        <end position="22"/>
    </location>
</feature>
<sequence length="459" mass="52917">MTRSQNTQINAENDNSGITDTEANFDDEMRQYDARDSKRRSDYANYVKKHGVVCKKVESLKTLILNFDTLMELIPKDTREARARARIFERTHKIIAGSTTKEMHHFYTNVVNYPMQKHVVSSKHGNRKYEIYNFLRQEVRELLRINPDPANNIAVNIVVNENFIDAPIIFTATQETSEQDRILAARANWVELLRSNRFALNGGGISDLPQLLKTKNYDWISKVALTCICNIYICGIHKRTESIVSVCDHMIILACDQASLLFPKNFDSYIMRAMANGDRSSPEHIAYTYDASLTWPTETQGFNFRNCFLKYIFEQTVIDCPMMQRLSKMCEIVIEELNLDIKDMSVARGYVWAQLYVLNVQLAIVCLLTYGPKSEHFRPSDGSSRYTEFDMANLFFEFADGDGIHCRHDAITVYHTPHSTKYGDVLPTCPICLETTHYSNGAWVLDVEEMKRQRKRNGK</sequence>
<protein>
    <submittedName>
        <fullName evidence="2">Uncharacterized protein</fullName>
    </submittedName>
</protein>
<evidence type="ECO:0000256" key="1">
    <source>
        <dbReference type="SAM" id="MobiDB-lite"/>
    </source>
</evidence>
<evidence type="ECO:0000313" key="3">
    <source>
        <dbReference type="Proteomes" id="UP001190700"/>
    </source>
</evidence>
<name>A0AAE0H308_9CHLO</name>
<keyword evidence="3" id="KW-1185">Reference proteome</keyword>
<proteinExistence type="predicted"/>
<feature type="compositionally biased region" description="Basic and acidic residues" evidence="1">
    <location>
        <begin position="27"/>
        <end position="39"/>
    </location>
</feature>
<accession>A0AAE0H308</accession>
<gene>
    <name evidence="2" type="ORF">CYMTET_3545</name>
</gene>
<comment type="caution">
    <text evidence="2">The sequence shown here is derived from an EMBL/GenBank/DDBJ whole genome shotgun (WGS) entry which is preliminary data.</text>
</comment>
<feature type="region of interest" description="Disordered" evidence="1">
    <location>
        <begin position="1"/>
        <end position="39"/>
    </location>
</feature>
<dbReference type="AlphaFoldDB" id="A0AAE0H308"/>
<dbReference type="EMBL" id="LGRX02000279">
    <property type="protein sequence ID" value="KAK3288998.1"/>
    <property type="molecule type" value="Genomic_DNA"/>
</dbReference>
<evidence type="ECO:0000313" key="2">
    <source>
        <dbReference type="EMBL" id="KAK3288998.1"/>
    </source>
</evidence>
<organism evidence="2 3">
    <name type="scientific">Cymbomonas tetramitiformis</name>
    <dbReference type="NCBI Taxonomy" id="36881"/>
    <lineage>
        <taxon>Eukaryota</taxon>
        <taxon>Viridiplantae</taxon>
        <taxon>Chlorophyta</taxon>
        <taxon>Pyramimonadophyceae</taxon>
        <taxon>Pyramimonadales</taxon>
        <taxon>Pyramimonadaceae</taxon>
        <taxon>Cymbomonas</taxon>
    </lineage>
</organism>